<dbReference type="InterPro" id="IPR043128">
    <property type="entry name" value="Rev_trsase/Diguanyl_cyclase"/>
</dbReference>
<keyword evidence="4" id="KW-0808">Transferase</keyword>
<sequence length="872" mass="95045">MTKTTVFRRAIGAAAGIVLTLCAVPALADNRQGDRSSSSAQANSAFDAKIGEAQASMMADPSAALKLARDAAKAAQGSKRDMAEQILTSQWLEGEALMRLNRADEAQEIIAKALAKIEHLAPSSKLHADLLRSQASLKAGKGEYGEALAFFQDAHDSYKALGEARSQAIVLQNIGSLYSDARDYERVLDYYRQANVTYKEDNALSVSAHNNRGNALKALDRFGKAEQEFRLALASARKMSSPMLEARIFTNIASAQLKNGQVGAAEQSLAQGIRLASRGAADWLPFLYGVKAQIAFGRGNTEEAWRFISRTFASQDVKTTAPLFRDFHETAYQISLKREDYQSAVEHLAAFNRLDSQASSLSAQANNALLGARFDATNRELRISRLSAAKVANEVRLTKAEQQVWRLTGGITLALIAILTALFTLRALSRSRATIKNNNDKLTYLTQHDGLTGLLSRGYFRNLFDAEFDACMDANDQGVLMLIDLDRFKQINDVHGHAAGDYVLVEVATRFREVAGDNAVIGRLGGDEFGLFLPHSTSIEDARNIAANLTRRLGEVYYMSGTEMTIGASIGLTVFGDQNSSTSVLMTNADLALYEAKDRGRGIYVEYSPKMRIELEERVSLERDLEAALANDEISISYQPIVGGGDRKIKSYEALMRWNHPTRGNVPPSVFIPVAEDALLIERLGAWMLRKACAEAKTWDDAIKLSVNISALQLSTGEFLTTVIEALASSGLAPNRLLLELTESIVLEMDDETERLVNNLADIGVSFVLDDFGHGYSSLNYIEKMNFSMIKIDRDSVQTATAGSSKSQAIVTAIVSLARSLDIDVTAEGIEADDQLETMTRLGCSSFQGYLFGAPKQSEAQSATSSDSQEAA</sequence>
<dbReference type="GO" id="GO:0052621">
    <property type="term" value="F:diguanylate cyclase activity"/>
    <property type="evidence" value="ECO:0007669"/>
    <property type="project" value="UniProtKB-EC"/>
</dbReference>
<feature type="signal peptide" evidence="1">
    <location>
        <begin position="1"/>
        <end position="28"/>
    </location>
</feature>
<dbReference type="InterPro" id="IPR001633">
    <property type="entry name" value="EAL_dom"/>
</dbReference>
<dbReference type="EC" id="2.7.7.65" evidence="4"/>
<dbReference type="OrthoDB" id="9790882at2"/>
<dbReference type="Gene3D" id="1.25.40.10">
    <property type="entry name" value="Tetratricopeptide repeat domain"/>
    <property type="match status" value="2"/>
</dbReference>
<dbReference type="Pfam" id="PF00563">
    <property type="entry name" value="EAL"/>
    <property type="match status" value="1"/>
</dbReference>
<evidence type="ECO:0000259" key="2">
    <source>
        <dbReference type="PROSITE" id="PS50883"/>
    </source>
</evidence>
<organism evidence="4 5">
    <name type="scientific">Alteripontixanthobacter maritimus</name>
    <dbReference type="NCBI Taxonomy" id="2161824"/>
    <lineage>
        <taxon>Bacteria</taxon>
        <taxon>Pseudomonadati</taxon>
        <taxon>Pseudomonadota</taxon>
        <taxon>Alphaproteobacteria</taxon>
        <taxon>Sphingomonadales</taxon>
        <taxon>Erythrobacteraceae</taxon>
        <taxon>Alteripontixanthobacter</taxon>
    </lineage>
</organism>
<dbReference type="InterPro" id="IPR052155">
    <property type="entry name" value="Biofilm_reg_signaling"/>
</dbReference>
<dbReference type="Gene3D" id="3.30.70.270">
    <property type="match status" value="1"/>
</dbReference>
<evidence type="ECO:0000313" key="5">
    <source>
        <dbReference type="Proteomes" id="UP000253727"/>
    </source>
</evidence>
<dbReference type="AlphaFoldDB" id="A0A369Q7R7"/>
<dbReference type="PANTHER" id="PTHR44757">
    <property type="entry name" value="DIGUANYLATE CYCLASE DGCP"/>
    <property type="match status" value="1"/>
</dbReference>
<evidence type="ECO:0000256" key="1">
    <source>
        <dbReference type="SAM" id="SignalP"/>
    </source>
</evidence>
<evidence type="ECO:0000259" key="3">
    <source>
        <dbReference type="PROSITE" id="PS50887"/>
    </source>
</evidence>
<protein>
    <submittedName>
        <fullName evidence="4">Diguanylate cyclase</fullName>
        <ecNumber evidence="4">2.7.7.65</ecNumber>
    </submittedName>
</protein>
<feature type="chain" id="PRO_5016893463" evidence="1">
    <location>
        <begin position="29"/>
        <end position="872"/>
    </location>
</feature>
<dbReference type="EMBL" id="QBKA01000002">
    <property type="protein sequence ID" value="RDC60502.1"/>
    <property type="molecule type" value="Genomic_DNA"/>
</dbReference>
<dbReference type="InterPro" id="IPR029787">
    <property type="entry name" value="Nucleotide_cyclase"/>
</dbReference>
<dbReference type="CDD" id="cd01948">
    <property type="entry name" value="EAL"/>
    <property type="match status" value="1"/>
</dbReference>
<dbReference type="RefSeq" id="WP_115366652.1">
    <property type="nucleotide sequence ID" value="NZ_QBKA01000002.1"/>
</dbReference>
<dbReference type="Proteomes" id="UP000253727">
    <property type="component" value="Unassembled WGS sequence"/>
</dbReference>
<gene>
    <name evidence="4" type="primary">adrA</name>
    <name evidence="4" type="ORF">HME9302_01710</name>
</gene>
<accession>A0A369Q7R7</accession>
<evidence type="ECO:0000313" key="4">
    <source>
        <dbReference type="EMBL" id="RDC60502.1"/>
    </source>
</evidence>
<dbReference type="InterPro" id="IPR000160">
    <property type="entry name" value="GGDEF_dom"/>
</dbReference>
<dbReference type="SUPFAM" id="SSF141868">
    <property type="entry name" value="EAL domain-like"/>
    <property type="match status" value="1"/>
</dbReference>
<dbReference type="SUPFAM" id="SSF48452">
    <property type="entry name" value="TPR-like"/>
    <property type="match status" value="1"/>
</dbReference>
<dbReference type="SUPFAM" id="SSF55073">
    <property type="entry name" value="Nucleotide cyclase"/>
    <property type="match status" value="1"/>
</dbReference>
<dbReference type="SMART" id="SM00267">
    <property type="entry name" value="GGDEF"/>
    <property type="match status" value="1"/>
</dbReference>
<comment type="caution">
    <text evidence="4">The sequence shown here is derived from an EMBL/GenBank/DDBJ whole genome shotgun (WGS) entry which is preliminary data.</text>
</comment>
<keyword evidence="1" id="KW-0732">Signal</keyword>
<dbReference type="InterPro" id="IPR019734">
    <property type="entry name" value="TPR_rpt"/>
</dbReference>
<dbReference type="NCBIfam" id="TIGR00254">
    <property type="entry name" value="GGDEF"/>
    <property type="match status" value="1"/>
</dbReference>
<keyword evidence="5" id="KW-1185">Reference proteome</keyword>
<dbReference type="PROSITE" id="PS50883">
    <property type="entry name" value="EAL"/>
    <property type="match status" value="1"/>
</dbReference>
<dbReference type="Gene3D" id="3.20.20.450">
    <property type="entry name" value="EAL domain"/>
    <property type="match status" value="1"/>
</dbReference>
<proteinExistence type="predicted"/>
<dbReference type="CDD" id="cd01949">
    <property type="entry name" value="GGDEF"/>
    <property type="match status" value="1"/>
</dbReference>
<name>A0A369Q7R7_9SPHN</name>
<dbReference type="Pfam" id="PF00990">
    <property type="entry name" value="GGDEF"/>
    <property type="match status" value="1"/>
</dbReference>
<dbReference type="PANTHER" id="PTHR44757:SF2">
    <property type="entry name" value="BIOFILM ARCHITECTURE MAINTENANCE PROTEIN MBAA"/>
    <property type="match status" value="1"/>
</dbReference>
<reference evidence="4 5" key="1">
    <citation type="submission" date="2018-04" db="EMBL/GenBank/DDBJ databases">
        <title>Altererythrobacter sp. HME9302 genome sequencing and assembly.</title>
        <authorList>
            <person name="Kang H."/>
            <person name="Kim H."/>
            <person name="Joh K."/>
        </authorList>
    </citation>
    <scope>NUCLEOTIDE SEQUENCE [LARGE SCALE GENOMIC DNA]</scope>
    <source>
        <strain evidence="4 5">HME9302</strain>
    </source>
</reference>
<dbReference type="InterPro" id="IPR035919">
    <property type="entry name" value="EAL_sf"/>
</dbReference>
<dbReference type="SMART" id="SM00028">
    <property type="entry name" value="TPR"/>
    <property type="match status" value="4"/>
</dbReference>
<dbReference type="InterPro" id="IPR011990">
    <property type="entry name" value="TPR-like_helical_dom_sf"/>
</dbReference>
<dbReference type="SMART" id="SM00052">
    <property type="entry name" value="EAL"/>
    <property type="match status" value="1"/>
</dbReference>
<feature type="domain" description="EAL" evidence="2">
    <location>
        <begin position="618"/>
        <end position="869"/>
    </location>
</feature>
<keyword evidence="4" id="KW-0548">Nucleotidyltransferase</keyword>
<dbReference type="PROSITE" id="PS50887">
    <property type="entry name" value="GGDEF"/>
    <property type="match status" value="1"/>
</dbReference>
<feature type="domain" description="GGDEF" evidence="3">
    <location>
        <begin position="476"/>
        <end position="609"/>
    </location>
</feature>